<dbReference type="AlphaFoldDB" id="A0AAV5IUE6"/>
<organism evidence="3 4">
    <name type="scientific">Rubroshorea leprosula</name>
    <dbReference type="NCBI Taxonomy" id="152421"/>
    <lineage>
        <taxon>Eukaryota</taxon>
        <taxon>Viridiplantae</taxon>
        <taxon>Streptophyta</taxon>
        <taxon>Embryophyta</taxon>
        <taxon>Tracheophyta</taxon>
        <taxon>Spermatophyta</taxon>
        <taxon>Magnoliopsida</taxon>
        <taxon>eudicotyledons</taxon>
        <taxon>Gunneridae</taxon>
        <taxon>Pentapetalae</taxon>
        <taxon>rosids</taxon>
        <taxon>malvids</taxon>
        <taxon>Malvales</taxon>
        <taxon>Dipterocarpaceae</taxon>
        <taxon>Rubroshorea</taxon>
    </lineage>
</organism>
<gene>
    <name evidence="3" type="ORF">SLEP1_g15804</name>
</gene>
<keyword evidence="4" id="KW-1185">Reference proteome</keyword>
<evidence type="ECO:0000256" key="1">
    <source>
        <dbReference type="ARBA" id="ARBA00007788"/>
    </source>
</evidence>
<dbReference type="InterPro" id="IPR036388">
    <property type="entry name" value="WH-like_DNA-bd_sf"/>
</dbReference>
<dbReference type="SUPFAM" id="SSF88659">
    <property type="entry name" value="Sigma3 and sigma4 domains of RNA polymerase sigma factors"/>
    <property type="match status" value="2"/>
</dbReference>
<dbReference type="Pfam" id="PF04539">
    <property type="entry name" value="Sigma70_r3"/>
    <property type="match status" value="1"/>
</dbReference>
<name>A0AAV5IUE6_9ROSI</name>
<feature type="domain" description="RNA polymerase sigma-70 region 3" evidence="2">
    <location>
        <begin position="21"/>
        <end position="97"/>
    </location>
</feature>
<dbReference type="Proteomes" id="UP001054252">
    <property type="component" value="Unassembled WGS sequence"/>
</dbReference>
<protein>
    <recommendedName>
        <fullName evidence="2">RNA polymerase sigma-70 region 3 domain-containing protein</fullName>
    </recommendedName>
</protein>
<dbReference type="InterPro" id="IPR050239">
    <property type="entry name" value="Sigma-70_RNA_pol_init_factors"/>
</dbReference>
<proteinExistence type="inferred from homology"/>
<reference evidence="3 4" key="1">
    <citation type="journal article" date="2021" name="Commun. Biol.">
        <title>The genome of Shorea leprosula (Dipterocarpaceae) highlights the ecological relevance of drought in aseasonal tropical rainforests.</title>
        <authorList>
            <person name="Ng K.K.S."/>
            <person name="Kobayashi M.J."/>
            <person name="Fawcett J.A."/>
            <person name="Hatakeyama M."/>
            <person name="Paape T."/>
            <person name="Ng C.H."/>
            <person name="Ang C.C."/>
            <person name="Tnah L.H."/>
            <person name="Lee C.T."/>
            <person name="Nishiyama T."/>
            <person name="Sese J."/>
            <person name="O'Brien M.J."/>
            <person name="Copetti D."/>
            <person name="Mohd Noor M.I."/>
            <person name="Ong R.C."/>
            <person name="Putra M."/>
            <person name="Sireger I.Z."/>
            <person name="Indrioko S."/>
            <person name="Kosugi Y."/>
            <person name="Izuno A."/>
            <person name="Isagi Y."/>
            <person name="Lee S.L."/>
            <person name="Shimizu K.K."/>
        </authorList>
    </citation>
    <scope>NUCLEOTIDE SEQUENCE [LARGE SCALE GENOMIC DNA]</scope>
    <source>
        <strain evidence="3">214</strain>
    </source>
</reference>
<accession>A0AAV5IUE6</accession>
<evidence type="ECO:0000313" key="3">
    <source>
        <dbReference type="EMBL" id="GKV03514.1"/>
    </source>
</evidence>
<dbReference type="PANTHER" id="PTHR30603">
    <property type="entry name" value="RNA POLYMERASE SIGMA FACTOR RPO"/>
    <property type="match status" value="1"/>
</dbReference>
<dbReference type="GO" id="GO:0006352">
    <property type="term" value="P:DNA-templated transcription initiation"/>
    <property type="evidence" value="ECO:0007669"/>
    <property type="project" value="InterPro"/>
</dbReference>
<dbReference type="InterPro" id="IPR007624">
    <property type="entry name" value="RNA_pol_sigma70_r3"/>
</dbReference>
<dbReference type="Gene3D" id="1.10.10.10">
    <property type="entry name" value="Winged helix-like DNA-binding domain superfamily/Winged helix DNA-binding domain"/>
    <property type="match status" value="2"/>
</dbReference>
<dbReference type="InterPro" id="IPR013324">
    <property type="entry name" value="RNA_pol_sigma_r3/r4-like"/>
</dbReference>
<dbReference type="EMBL" id="BPVZ01000020">
    <property type="protein sequence ID" value="GKV03514.1"/>
    <property type="molecule type" value="Genomic_DNA"/>
</dbReference>
<sequence length="137" mass="15572">MARMVAQHARWIRHPYALSRAINKIQKARKALSVSNGKFLQDDGIAKFTGLPLAKIKSASKFMRIVGSVDEKVGDCSGAKYLEVLPDTSIKTPEEMVLRQHMMKDIHDMLNGLGSRERQVMILRYRLKDFQPMSLNT</sequence>
<dbReference type="GO" id="GO:0003700">
    <property type="term" value="F:DNA-binding transcription factor activity"/>
    <property type="evidence" value="ECO:0007669"/>
    <property type="project" value="InterPro"/>
</dbReference>
<evidence type="ECO:0000313" key="4">
    <source>
        <dbReference type="Proteomes" id="UP001054252"/>
    </source>
</evidence>
<comment type="similarity">
    <text evidence="1">Belongs to the sigma-70 factor family.</text>
</comment>
<dbReference type="PANTHER" id="PTHR30603:SF13">
    <property type="entry name" value="RNA POLYMERASE SIGMA FACTOR SIGC"/>
    <property type="match status" value="1"/>
</dbReference>
<comment type="caution">
    <text evidence="3">The sequence shown here is derived from an EMBL/GenBank/DDBJ whole genome shotgun (WGS) entry which is preliminary data.</text>
</comment>
<evidence type="ECO:0000259" key="2">
    <source>
        <dbReference type="Pfam" id="PF04539"/>
    </source>
</evidence>